<reference evidence="1 2" key="1">
    <citation type="submission" date="2023-07" db="EMBL/GenBank/DDBJ databases">
        <title>Sequencing the genomes of 1000 actinobacteria strains.</title>
        <authorList>
            <person name="Klenk H.-P."/>
        </authorList>
    </citation>
    <scope>NUCLEOTIDE SEQUENCE [LARGE SCALE GENOMIC DNA]</scope>
    <source>
        <strain evidence="1 2">DSM 44709</strain>
    </source>
</reference>
<dbReference type="Proteomes" id="UP001240236">
    <property type="component" value="Unassembled WGS sequence"/>
</dbReference>
<organism evidence="1 2">
    <name type="scientific">Catenuloplanes indicus</name>
    <dbReference type="NCBI Taxonomy" id="137267"/>
    <lineage>
        <taxon>Bacteria</taxon>
        <taxon>Bacillati</taxon>
        <taxon>Actinomycetota</taxon>
        <taxon>Actinomycetes</taxon>
        <taxon>Micromonosporales</taxon>
        <taxon>Micromonosporaceae</taxon>
        <taxon>Catenuloplanes</taxon>
    </lineage>
</organism>
<name>A0AAE4AVW8_9ACTN</name>
<sequence length="110" mass="11532">MSRNLQHVNETMTCPHGGRVAVAPGRSRTSVQGSPAAALADQWTVTGCPFTAGNKPQPCVTVTWTTASERVRAQGSPVLLQGSTGLCQSAERIPAGPPQISVIQQRVVAR</sequence>
<dbReference type="RefSeq" id="WP_307235253.1">
    <property type="nucleotide sequence ID" value="NZ_JAUSUZ010000001.1"/>
</dbReference>
<accession>A0AAE4AVW8</accession>
<gene>
    <name evidence="1" type="ORF">J2S42_000780</name>
</gene>
<proteinExistence type="predicted"/>
<dbReference type="AlphaFoldDB" id="A0AAE4AVW8"/>
<dbReference type="EMBL" id="JAUSUZ010000001">
    <property type="protein sequence ID" value="MDQ0364111.1"/>
    <property type="molecule type" value="Genomic_DNA"/>
</dbReference>
<comment type="caution">
    <text evidence="1">The sequence shown here is derived from an EMBL/GenBank/DDBJ whole genome shotgun (WGS) entry which is preliminary data.</text>
</comment>
<keyword evidence="2" id="KW-1185">Reference proteome</keyword>
<protein>
    <submittedName>
        <fullName evidence="1">Uncharacterized protein</fullName>
    </submittedName>
</protein>
<evidence type="ECO:0000313" key="2">
    <source>
        <dbReference type="Proteomes" id="UP001240236"/>
    </source>
</evidence>
<evidence type="ECO:0000313" key="1">
    <source>
        <dbReference type="EMBL" id="MDQ0364111.1"/>
    </source>
</evidence>